<organism evidence="7 8">
    <name type="scientific">Peptostreptococcus canis</name>
    <dbReference type="NCBI Taxonomy" id="1159213"/>
    <lineage>
        <taxon>Bacteria</taxon>
        <taxon>Bacillati</taxon>
        <taxon>Bacillota</taxon>
        <taxon>Clostridia</taxon>
        <taxon>Peptostreptococcales</taxon>
        <taxon>Peptostreptococcaceae</taxon>
        <taxon>Peptostreptococcus</taxon>
    </lineage>
</organism>
<dbReference type="Gene3D" id="1.10.1740.10">
    <property type="match status" value="1"/>
</dbReference>
<dbReference type="PANTHER" id="PTHR30385:SF4">
    <property type="entry name" value="RNA POLYMERASE SIGMA-E FACTOR"/>
    <property type="match status" value="1"/>
</dbReference>
<comment type="caution">
    <text evidence="7">The sequence shown here is derived from an EMBL/GenBank/DDBJ whole genome shotgun (WGS) entry which is preliminary data.</text>
</comment>
<dbReference type="SUPFAM" id="SSF88659">
    <property type="entry name" value="Sigma3 and sigma4 domains of RNA polymerase sigma factors"/>
    <property type="match status" value="1"/>
</dbReference>
<proteinExistence type="predicted"/>
<keyword evidence="4" id="KW-0804">Transcription</keyword>
<keyword evidence="1" id="KW-0805">Transcription regulation</keyword>
<dbReference type="NCBIfam" id="TIGR02937">
    <property type="entry name" value="sigma70-ECF"/>
    <property type="match status" value="1"/>
</dbReference>
<evidence type="ECO:0000313" key="7">
    <source>
        <dbReference type="EMBL" id="MBC2575418.1"/>
    </source>
</evidence>
<keyword evidence="8" id="KW-1185">Reference proteome</keyword>
<evidence type="ECO:0000259" key="5">
    <source>
        <dbReference type="Pfam" id="PF04542"/>
    </source>
</evidence>
<dbReference type="InterPro" id="IPR013325">
    <property type="entry name" value="RNA_pol_sigma_r2"/>
</dbReference>
<dbReference type="Proteomes" id="UP000713904">
    <property type="component" value="Unassembled WGS sequence"/>
</dbReference>
<feature type="domain" description="RNA polymerase sigma-70 region 2" evidence="5">
    <location>
        <begin position="81"/>
        <end position="135"/>
    </location>
</feature>
<keyword evidence="2" id="KW-0731">Sigma factor</keyword>
<evidence type="ECO:0000256" key="3">
    <source>
        <dbReference type="ARBA" id="ARBA00023125"/>
    </source>
</evidence>
<dbReference type="SUPFAM" id="SSF88946">
    <property type="entry name" value="Sigma2 domain of RNA polymerase sigma factors"/>
    <property type="match status" value="1"/>
</dbReference>
<keyword evidence="3" id="KW-0238">DNA-binding</keyword>
<dbReference type="Pfam" id="PF04545">
    <property type="entry name" value="Sigma70_r4"/>
    <property type="match status" value="1"/>
</dbReference>
<dbReference type="RefSeq" id="WP_185623446.1">
    <property type="nucleotide sequence ID" value="NZ_JABGBW010000001.1"/>
</dbReference>
<feature type="domain" description="RNA polymerase sigma-70 region 4" evidence="6">
    <location>
        <begin position="237"/>
        <end position="285"/>
    </location>
</feature>
<name>A0ABR6TJV0_9FIRM</name>
<evidence type="ECO:0000313" key="8">
    <source>
        <dbReference type="Proteomes" id="UP000713904"/>
    </source>
</evidence>
<protein>
    <submittedName>
        <fullName evidence="7">Sigma-70 family RNA polymerase sigma factor</fullName>
    </submittedName>
</protein>
<dbReference type="Pfam" id="PF04542">
    <property type="entry name" value="Sigma70_r2"/>
    <property type="match status" value="1"/>
</dbReference>
<evidence type="ECO:0000259" key="6">
    <source>
        <dbReference type="Pfam" id="PF04545"/>
    </source>
</evidence>
<gene>
    <name evidence="7" type="ORF">HLB29_01805</name>
</gene>
<dbReference type="InterPro" id="IPR013324">
    <property type="entry name" value="RNA_pol_sigma_r3/r4-like"/>
</dbReference>
<reference evidence="7 8" key="1">
    <citation type="submission" date="2020-05" db="EMBL/GenBank/DDBJ databases">
        <title>Draft genome of xy-202 and genomic insight in genome of the genus Peptostreptococcus.</title>
        <authorList>
            <person name="Zhang Z."/>
        </authorList>
    </citation>
    <scope>NUCLEOTIDE SEQUENCE [LARGE SCALE GENOMIC DNA]</scope>
    <source>
        <strain evidence="7 8">DSM 27025</strain>
    </source>
</reference>
<dbReference type="InterPro" id="IPR014284">
    <property type="entry name" value="RNA_pol_sigma-70_dom"/>
</dbReference>
<evidence type="ECO:0000256" key="2">
    <source>
        <dbReference type="ARBA" id="ARBA00023082"/>
    </source>
</evidence>
<dbReference type="PANTHER" id="PTHR30385">
    <property type="entry name" value="SIGMA FACTOR F FLAGELLAR"/>
    <property type="match status" value="1"/>
</dbReference>
<accession>A0ABR6TJV0</accession>
<dbReference type="Gene3D" id="1.20.140.160">
    <property type="match status" value="1"/>
</dbReference>
<dbReference type="CDD" id="cd06171">
    <property type="entry name" value="Sigma70_r4"/>
    <property type="match status" value="1"/>
</dbReference>
<evidence type="ECO:0000256" key="1">
    <source>
        <dbReference type="ARBA" id="ARBA00023015"/>
    </source>
</evidence>
<dbReference type="EMBL" id="JABGBW010000001">
    <property type="protein sequence ID" value="MBC2575418.1"/>
    <property type="molecule type" value="Genomic_DNA"/>
</dbReference>
<dbReference type="InterPro" id="IPR007627">
    <property type="entry name" value="RNA_pol_sigma70_r2"/>
</dbReference>
<sequence>MVNEEFICDVEQLLKIYRGKFEDEDFKLPENVCLNVNDKYDLVDRLLIWECRIGNPYTKEIFVRDKIDFVKKVIKYDKEIMSYKNRGLDDEDLFQVGMIGVLYTLRRYDFRKDVKVRTFLANNIRFSIRNDFRKYGAVSVSREAGAVYKKCFDKIDILDDKISSNMLEQLSQNMKIERTKILESFLAIKSRNSMCYFTNEEVVDADSYSVDKYFNNVFRDYKEKTDISFDYRMVLDAMHKLPRREFYIIKRIFIDDRTQIEVARELNISVTTVGKIKKRAIEFIRAIVCEKESD</sequence>
<dbReference type="InterPro" id="IPR007630">
    <property type="entry name" value="RNA_pol_sigma70_r4"/>
</dbReference>
<evidence type="ECO:0000256" key="4">
    <source>
        <dbReference type="ARBA" id="ARBA00023163"/>
    </source>
</evidence>